<dbReference type="InterPro" id="IPR052509">
    <property type="entry name" value="Metal_resp_DNA-bind_regulator"/>
</dbReference>
<dbReference type="Proteomes" id="UP000515312">
    <property type="component" value="Chromosome"/>
</dbReference>
<name>A0A7G8BHE8_9BACT</name>
<dbReference type="PANTHER" id="PTHR33169">
    <property type="entry name" value="PADR-FAMILY TRANSCRIPTIONAL REGULATOR"/>
    <property type="match status" value="1"/>
</dbReference>
<keyword evidence="3" id="KW-1185">Reference proteome</keyword>
<dbReference type="RefSeq" id="WP_186742925.1">
    <property type="nucleotide sequence ID" value="NZ_CP060394.1"/>
</dbReference>
<dbReference type="InterPro" id="IPR005149">
    <property type="entry name" value="Tscrpt_reg_PadR_N"/>
</dbReference>
<dbReference type="NCBIfam" id="TIGR03433">
    <property type="entry name" value="padR_acidobact"/>
    <property type="match status" value="1"/>
</dbReference>
<reference evidence="2 3" key="1">
    <citation type="submission" date="2020-08" db="EMBL/GenBank/DDBJ databases">
        <title>Edaphobacter telluris sp. nov. and Acidobacterium dinghuensis sp. nov., two acidobacteria isolated from forest soil.</title>
        <authorList>
            <person name="Fu J."/>
            <person name="Qiu L."/>
        </authorList>
    </citation>
    <scope>NUCLEOTIDE SEQUENCE [LARGE SCALE GENOMIC DNA]</scope>
    <source>
        <strain evidence="2">4Y35</strain>
    </source>
</reference>
<accession>A0A7G8BHE8</accession>
<dbReference type="EMBL" id="CP060394">
    <property type="protein sequence ID" value="QNI31968.1"/>
    <property type="molecule type" value="Genomic_DNA"/>
</dbReference>
<dbReference type="SUPFAM" id="SSF46785">
    <property type="entry name" value="Winged helix' DNA-binding domain"/>
    <property type="match status" value="1"/>
</dbReference>
<evidence type="ECO:0000259" key="1">
    <source>
        <dbReference type="Pfam" id="PF03551"/>
    </source>
</evidence>
<dbReference type="KEGG" id="adin:H7849_23625"/>
<dbReference type="AlphaFoldDB" id="A0A7G8BHE8"/>
<dbReference type="InterPro" id="IPR036390">
    <property type="entry name" value="WH_DNA-bd_sf"/>
</dbReference>
<dbReference type="Gene3D" id="1.10.10.10">
    <property type="entry name" value="Winged helix-like DNA-binding domain superfamily/Winged helix DNA-binding domain"/>
    <property type="match status" value="1"/>
</dbReference>
<dbReference type="InterPro" id="IPR017799">
    <property type="entry name" value="Tscrpt_reg_PadR_acidobac-type"/>
</dbReference>
<proteinExistence type="predicted"/>
<dbReference type="InterPro" id="IPR036388">
    <property type="entry name" value="WH-like_DNA-bd_sf"/>
</dbReference>
<organism evidence="2 3">
    <name type="scientific">Alloacidobacterium dinghuense</name>
    <dbReference type="NCBI Taxonomy" id="2763107"/>
    <lineage>
        <taxon>Bacteria</taxon>
        <taxon>Pseudomonadati</taxon>
        <taxon>Acidobacteriota</taxon>
        <taxon>Terriglobia</taxon>
        <taxon>Terriglobales</taxon>
        <taxon>Acidobacteriaceae</taxon>
        <taxon>Alloacidobacterium</taxon>
    </lineage>
</organism>
<dbReference type="PANTHER" id="PTHR33169:SF14">
    <property type="entry name" value="TRANSCRIPTIONAL REGULATOR RV3488"/>
    <property type="match status" value="1"/>
</dbReference>
<evidence type="ECO:0000313" key="3">
    <source>
        <dbReference type="Proteomes" id="UP000515312"/>
    </source>
</evidence>
<dbReference type="Pfam" id="PF03551">
    <property type="entry name" value="PadR"/>
    <property type="match status" value="1"/>
</dbReference>
<feature type="domain" description="Transcription regulator PadR N-terminal" evidence="1">
    <location>
        <begin position="17"/>
        <end position="91"/>
    </location>
</feature>
<evidence type="ECO:0000313" key="2">
    <source>
        <dbReference type="EMBL" id="QNI31968.1"/>
    </source>
</evidence>
<gene>
    <name evidence="2" type="ORF">H7849_23625</name>
</gene>
<protein>
    <submittedName>
        <fullName evidence="2">PadR family transcriptional regulator</fullName>
    </submittedName>
</protein>
<sequence>MGEDKSDVLQGTLDLMVLKTLESMRSLHGYGIARRIEQVSNETIRLNQGSIYPALLRLEQRGWIKSEWGTSDNNRRAKYYSLSRIGRKQIEKETENWERIATTMARFLTTSR</sequence>